<evidence type="ECO:0000313" key="1">
    <source>
        <dbReference type="EMBL" id="KAL3395010.1"/>
    </source>
</evidence>
<keyword evidence="2" id="KW-1185">Reference proteome</keyword>
<dbReference type="PANTHER" id="PTHR36688">
    <property type="entry name" value="ENDO/EXONUCLEASE/PHOSPHATASE DOMAIN-CONTAINING PROTEIN"/>
    <property type="match status" value="1"/>
</dbReference>
<dbReference type="EMBL" id="JBJJXI010000086">
    <property type="protein sequence ID" value="KAL3395010.1"/>
    <property type="molecule type" value="Genomic_DNA"/>
</dbReference>
<evidence type="ECO:0008006" key="3">
    <source>
        <dbReference type="Google" id="ProtNLM"/>
    </source>
</evidence>
<dbReference type="Proteomes" id="UP001627154">
    <property type="component" value="Unassembled WGS sequence"/>
</dbReference>
<name>A0ABD2WQG5_9HYME</name>
<reference evidence="1 2" key="1">
    <citation type="journal article" date="2024" name="bioRxiv">
        <title>A reference genome for Trichogramma kaykai: A tiny desert-dwelling parasitoid wasp with competing sex-ratio distorters.</title>
        <authorList>
            <person name="Culotta J."/>
            <person name="Lindsey A.R."/>
        </authorList>
    </citation>
    <scope>NUCLEOTIDE SEQUENCE [LARGE SCALE GENOMIC DNA]</scope>
    <source>
        <strain evidence="1 2">KSX58</strain>
    </source>
</reference>
<sequence length="258" mass="29606">MQDFDPTPHTNTSDLYTALINKISSTIDCIQYSLSLNHNNNKKPSNDHPPQPPWWNSNCIEVNNCRKKALKNFRKNPNIINELIAAEQQAKVTFRNAKRDGFKTFCESINPFTSITQIWTTIKKFRHRSLTADSALNNNKNIEQMHNLIPSLCPQSCFKPFLLTSFSPTPECKNFFSKPFTHHELNAAINICRKKINSAPGLDKIDNFILTNLPDNIYEILLQIFNEVLNNGFFPTSWNDFKIFFIPKGNRANSAQSP</sequence>
<dbReference type="InterPro" id="IPR052560">
    <property type="entry name" value="RdDP_mobile_element"/>
</dbReference>
<gene>
    <name evidence="1" type="ORF">TKK_010838</name>
</gene>
<dbReference type="AlphaFoldDB" id="A0ABD2WQG5"/>
<dbReference type="PANTHER" id="PTHR36688:SF1">
    <property type="entry name" value="ENDONUCLEASE_EXONUCLEASE_PHOSPHATASE DOMAIN-CONTAINING PROTEIN"/>
    <property type="match status" value="1"/>
</dbReference>
<comment type="caution">
    <text evidence="1">The sequence shown here is derived from an EMBL/GenBank/DDBJ whole genome shotgun (WGS) entry which is preliminary data.</text>
</comment>
<accession>A0ABD2WQG5</accession>
<evidence type="ECO:0000313" key="2">
    <source>
        <dbReference type="Proteomes" id="UP001627154"/>
    </source>
</evidence>
<proteinExistence type="predicted"/>
<protein>
    <recommendedName>
        <fullName evidence="3">Reverse transcriptase domain-containing protein</fullName>
    </recommendedName>
</protein>
<organism evidence="1 2">
    <name type="scientific">Trichogramma kaykai</name>
    <dbReference type="NCBI Taxonomy" id="54128"/>
    <lineage>
        <taxon>Eukaryota</taxon>
        <taxon>Metazoa</taxon>
        <taxon>Ecdysozoa</taxon>
        <taxon>Arthropoda</taxon>
        <taxon>Hexapoda</taxon>
        <taxon>Insecta</taxon>
        <taxon>Pterygota</taxon>
        <taxon>Neoptera</taxon>
        <taxon>Endopterygota</taxon>
        <taxon>Hymenoptera</taxon>
        <taxon>Apocrita</taxon>
        <taxon>Proctotrupomorpha</taxon>
        <taxon>Chalcidoidea</taxon>
        <taxon>Trichogrammatidae</taxon>
        <taxon>Trichogramma</taxon>
    </lineage>
</organism>